<feature type="region of interest" description="Disordered" evidence="1">
    <location>
        <begin position="91"/>
        <end position="114"/>
    </location>
</feature>
<evidence type="ECO:0000313" key="4">
    <source>
        <dbReference type="EMBL" id="ELY25219.1"/>
    </source>
</evidence>
<proteinExistence type="predicted"/>
<accession>L9UK08</accession>
<dbReference type="RefSeq" id="WP_004216789.1">
    <property type="nucleotide sequence ID" value="NZ_AOHS01000056.1"/>
</dbReference>
<dbReference type="InterPro" id="IPR059113">
    <property type="entry name" value="Znf_ribbon"/>
</dbReference>
<feature type="domain" description="Putative zinc-ribbon" evidence="3">
    <location>
        <begin position="152"/>
        <end position="176"/>
    </location>
</feature>
<dbReference type="AlphaFoldDB" id="L9UK08"/>
<evidence type="ECO:0000259" key="3">
    <source>
        <dbReference type="Pfam" id="PF13248"/>
    </source>
</evidence>
<feature type="transmembrane region" description="Helical" evidence="2">
    <location>
        <begin position="36"/>
        <end position="53"/>
    </location>
</feature>
<protein>
    <recommendedName>
        <fullName evidence="3">Putative zinc-ribbon domain-containing protein</fullName>
    </recommendedName>
</protein>
<keyword evidence="2" id="KW-0472">Membrane</keyword>
<organism evidence="4 5">
    <name type="scientific">Natrialba magadii (strain ATCC 43099 / DSM 3394 / CCM 3739 / CIP 104546 / IAM 13178 / JCM 8861 / NBRC 102185 / NCIMB 2190 / MS3)</name>
    <name type="common">Natronobacterium magadii</name>
    <dbReference type="NCBI Taxonomy" id="547559"/>
    <lineage>
        <taxon>Archaea</taxon>
        <taxon>Methanobacteriati</taxon>
        <taxon>Methanobacteriota</taxon>
        <taxon>Stenosarchaea group</taxon>
        <taxon>Halobacteria</taxon>
        <taxon>Halobacteriales</taxon>
        <taxon>Natrialbaceae</taxon>
        <taxon>Natrialba</taxon>
    </lineage>
</organism>
<dbReference type="Pfam" id="PF13248">
    <property type="entry name" value="Zn_ribbon_3"/>
    <property type="match status" value="1"/>
</dbReference>
<sequence>MNPNPDEMAVSLALRILGTLAAGYLLFVTLLAMGPIGMVVFVPLLMIGAVQVYRTRNRPETGEADNELPDYCPNCGTAVEEDVLDATATDAVDGEKCGPGPESNRHADSEGSDGQPWRVHYCAGCGAPLDAVDDSDSRFEAGETDATGRTGTINCPHCGSPNDSGQETCAYCETVLE</sequence>
<comment type="caution">
    <text evidence="4">The sequence shown here is derived from an EMBL/GenBank/DDBJ whole genome shotgun (WGS) entry which is preliminary data.</text>
</comment>
<evidence type="ECO:0000256" key="2">
    <source>
        <dbReference type="SAM" id="Phobius"/>
    </source>
</evidence>
<dbReference type="Proteomes" id="UP000011543">
    <property type="component" value="Unassembled WGS sequence"/>
</dbReference>
<evidence type="ECO:0000313" key="5">
    <source>
        <dbReference type="Proteomes" id="UP000011543"/>
    </source>
</evidence>
<evidence type="ECO:0000256" key="1">
    <source>
        <dbReference type="SAM" id="MobiDB-lite"/>
    </source>
</evidence>
<dbReference type="EMBL" id="AOHS01000056">
    <property type="protein sequence ID" value="ELY25219.1"/>
    <property type="molecule type" value="Genomic_DNA"/>
</dbReference>
<keyword evidence="2" id="KW-0812">Transmembrane</keyword>
<reference evidence="4 5" key="1">
    <citation type="journal article" date="2014" name="PLoS Genet.">
        <title>Phylogenetically driven sequencing of extremely halophilic archaea reveals strategies for static and dynamic osmo-response.</title>
        <authorList>
            <person name="Becker E.A."/>
            <person name="Seitzer P.M."/>
            <person name="Tritt A."/>
            <person name="Larsen D."/>
            <person name="Krusor M."/>
            <person name="Yao A.I."/>
            <person name="Wu D."/>
            <person name="Madern D."/>
            <person name="Eisen J.A."/>
            <person name="Darling A.E."/>
            <person name="Facciotti M.T."/>
        </authorList>
    </citation>
    <scope>NUCLEOTIDE SEQUENCE [LARGE SCALE GENOMIC DNA]</scope>
    <source>
        <strain evidence="5">ATCC 43099 / DSM 3394 / CCM 3739 / CIP 104546 / IAM 13178 / JCM 8861 / NBRC 102185 / NCIMB 2190 / MS3</strain>
    </source>
</reference>
<gene>
    <name evidence="4" type="ORF">C500_17416</name>
</gene>
<name>L9UK08_NATMM</name>
<dbReference type="PATRIC" id="fig|547559.17.peg.3426"/>
<keyword evidence="2" id="KW-1133">Transmembrane helix</keyword>